<dbReference type="PANTHER" id="PTHR43884:SF12">
    <property type="entry name" value="ISOVALERYL-COA DEHYDROGENASE, MITOCHONDRIAL-RELATED"/>
    <property type="match status" value="1"/>
</dbReference>
<comment type="similarity">
    <text evidence="2 5">Belongs to the acyl-CoA dehydrogenase family.</text>
</comment>
<dbReference type="Pfam" id="PF02771">
    <property type="entry name" value="Acyl-CoA_dh_N"/>
    <property type="match status" value="1"/>
</dbReference>
<keyword evidence="5" id="KW-0560">Oxidoreductase</keyword>
<dbReference type="InterPro" id="IPR036250">
    <property type="entry name" value="AcylCo_DH-like_C"/>
</dbReference>
<dbReference type="Gene3D" id="1.20.140.10">
    <property type="entry name" value="Butyryl-CoA Dehydrogenase, subunit A, domain 3"/>
    <property type="match status" value="1"/>
</dbReference>
<evidence type="ECO:0000313" key="10">
    <source>
        <dbReference type="Proteomes" id="UP001235712"/>
    </source>
</evidence>
<reference evidence="9 10" key="1">
    <citation type="submission" date="2023-07" db="EMBL/GenBank/DDBJ databases">
        <title>Sequencing the genomes of 1000 actinobacteria strains.</title>
        <authorList>
            <person name="Klenk H.-P."/>
        </authorList>
    </citation>
    <scope>NUCLEOTIDE SEQUENCE [LARGE SCALE GENOMIC DNA]</scope>
    <source>
        <strain evidence="9 10">DSM 44388</strain>
    </source>
</reference>
<dbReference type="PANTHER" id="PTHR43884">
    <property type="entry name" value="ACYL-COA DEHYDROGENASE"/>
    <property type="match status" value="1"/>
</dbReference>
<comment type="caution">
    <text evidence="9">The sequence shown here is derived from an EMBL/GenBank/DDBJ whole genome shotgun (WGS) entry which is preliminary data.</text>
</comment>
<evidence type="ECO:0000256" key="5">
    <source>
        <dbReference type="RuleBase" id="RU362125"/>
    </source>
</evidence>
<evidence type="ECO:0000259" key="8">
    <source>
        <dbReference type="Pfam" id="PF02771"/>
    </source>
</evidence>
<feature type="domain" description="Acyl-CoA dehydrogenase/oxidase C-terminal" evidence="6">
    <location>
        <begin position="231"/>
        <end position="379"/>
    </location>
</feature>
<evidence type="ECO:0000256" key="1">
    <source>
        <dbReference type="ARBA" id="ARBA00001974"/>
    </source>
</evidence>
<comment type="cofactor">
    <cofactor evidence="1 5">
        <name>FAD</name>
        <dbReference type="ChEBI" id="CHEBI:57692"/>
    </cofactor>
</comment>
<dbReference type="InterPro" id="IPR037069">
    <property type="entry name" value="AcylCoA_DH/ox_N_sf"/>
</dbReference>
<dbReference type="PROSITE" id="PS00073">
    <property type="entry name" value="ACYL_COA_DH_2"/>
    <property type="match status" value="1"/>
</dbReference>
<evidence type="ECO:0000256" key="4">
    <source>
        <dbReference type="ARBA" id="ARBA00022827"/>
    </source>
</evidence>
<evidence type="ECO:0000259" key="7">
    <source>
        <dbReference type="Pfam" id="PF02770"/>
    </source>
</evidence>
<sequence length="381" mass="41443">MKRSVYDDDHEAFRDSAREFLRREVIPHVDDHARNHELGRDLWLAAGKQGLLGLEIPERFGGAEAGDWRFNAVLVEELAAVNLALASCLSIHFDVVAGYLVGLTTDEQKARWLPGIASGEKVAAIAMTEPSGGSDLAALRTTAVRGDGGWVINGSKTFITNGYSADLVLVAARTTTGAGARGISLFVVEGGTPGFSRGRRLDKVGMPESDTAELVFEDVAVPEENLVGQLDQGFRHMMVNLPRERIGAAVSNLAHARAVLDETLVYVKDRQAFGQPVGSFQHNKFLLADLVTRAEVTQAYVDQCVAAHADDDLTAVEAAKAKWWTADVQGQILDACLQLHGGYGYMNEYRVARAWKDARVTRIWAGSNEIMKEIIGRDLGL</sequence>
<dbReference type="SUPFAM" id="SSF47203">
    <property type="entry name" value="Acyl-CoA dehydrogenase C-terminal domain-like"/>
    <property type="match status" value="1"/>
</dbReference>
<dbReference type="InterPro" id="IPR013786">
    <property type="entry name" value="AcylCoA_DH/ox_N"/>
</dbReference>
<dbReference type="Pfam" id="PF00441">
    <property type="entry name" value="Acyl-CoA_dh_1"/>
    <property type="match status" value="1"/>
</dbReference>
<evidence type="ECO:0000256" key="3">
    <source>
        <dbReference type="ARBA" id="ARBA00022630"/>
    </source>
</evidence>
<dbReference type="PROSITE" id="PS00072">
    <property type="entry name" value="ACYL_COA_DH_1"/>
    <property type="match status" value="1"/>
</dbReference>
<dbReference type="Pfam" id="PF02770">
    <property type="entry name" value="Acyl-CoA_dh_M"/>
    <property type="match status" value="1"/>
</dbReference>
<keyword evidence="10" id="KW-1185">Reference proteome</keyword>
<feature type="domain" description="Acyl-CoA oxidase/dehydrogenase middle" evidence="7">
    <location>
        <begin position="124"/>
        <end position="219"/>
    </location>
</feature>
<dbReference type="Gene3D" id="2.40.110.10">
    <property type="entry name" value="Butyryl-CoA Dehydrogenase, subunit A, domain 2"/>
    <property type="match status" value="1"/>
</dbReference>
<dbReference type="Proteomes" id="UP001235712">
    <property type="component" value="Unassembled WGS sequence"/>
</dbReference>
<dbReference type="SUPFAM" id="SSF56645">
    <property type="entry name" value="Acyl-CoA dehydrogenase NM domain-like"/>
    <property type="match status" value="1"/>
</dbReference>
<protein>
    <submittedName>
        <fullName evidence="9">Alkylation response protein AidB-like acyl-CoA dehydrogenase</fullName>
    </submittedName>
</protein>
<gene>
    <name evidence="9" type="ORF">J2S57_004901</name>
</gene>
<evidence type="ECO:0000259" key="6">
    <source>
        <dbReference type="Pfam" id="PF00441"/>
    </source>
</evidence>
<name>A0ABT9P8X2_9ACTN</name>
<dbReference type="RefSeq" id="WP_307247075.1">
    <property type="nucleotide sequence ID" value="NZ_JAUSQZ010000001.1"/>
</dbReference>
<dbReference type="InterPro" id="IPR006091">
    <property type="entry name" value="Acyl-CoA_Oxase/DH_mid-dom"/>
</dbReference>
<dbReference type="Gene3D" id="1.10.540.10">
    <property type="entry name" value="Acyl-CoA dehydrogenase/oxidase, N-terminal domain"/>
    <property type="match status" value="1"/>
</dbReference>
<accession>A0ABT9P8X2</accession>
<dbReference type="EMBL" id="JAUSQZ010000001">
    <property type="protein sequence ID" value="MDP9829152.1"/>
    <property type="molecule type" value="Genomic_DNA"/>
</dbReference>
<feature type="domain" description="Acyl-CoA dehydrogenase/oxidase N-terminal" evidence="8">
    <location>
        <begin position="8"/>
        <end position="120"/>
    </location>
</feature>
<keyword evidence="3 5" id="KW-0285">Flavoprotein</keyword>
<evidence type="ECO:0000313" key="9">
    <source>
        <dbReference type="EMBL" id="MDP9829152.1"/>
    </source>
</evidence>
<proteinExistence type="inferred from homology"/>
<evidence type="ECO:0000256" key="2">
    <source>
        <dbReference type="ARBA" id="ARBA00009347"/>
    </source>
</evidence>
<organism evidence="9 10">
    <name type="scientific">Kineosporia succinea</name>
    <dbReference type="NCBI Taxonomy" id="84632"/>
    <lineage>
        <taxon>Bacteria</taxon>
        <taxon>Bacillati</taxon>
        <taxon>Actinomycetota</taxon>
        <taxon>Actinomycetes</taxon>
        <taxon>Kineosporiales</taxon>
        <taxon>Kineosporiaceae</taxon>
        <taxon>Kineosporia</taxon>
    </lineage>
</organism>
<keyword evidence="4 5" id="KW-0274">FAD</keyword>
<dbReference type="InterPro" id="IPR046373">
    <property type="entry name" value="Acyl-CoA_Oxase/DH_mid-dom_sf"/>
</dbReference>
<dbReference type="InterPro" id="IPR009075">
    <property type="entry name" value="AcylCo_DH/oxidase_C"/>
</dbReference>
<dbReference type="InterPro" id="IPR006089">
    <property type="entry name" value="Acyl-CoA_DH_CS"/>
</dbReference>
<dbReference type="InterPro" id="IPR009100">
    <property type="entry name" value="AcylCoA_DH/oxidase_NM_dom_sf"/>
</dbReference>